<evidence type="ECO:0000313" key="1">
    <source>
        <dbReference type="EMBL" id="MFD0948145.1"/>
    </source>
</evidence>
<dbReference type="Proteomes" id="UP001596977">
    <property type="component" value="Unassembled WGS sequence"/>
</dbReference>
<proteinExistence type="predicted"/>
<sequence>MPEVTILPPEQHMPPELRGPLLTFDHGGRQHILLPDSADPELHRPWPLGEGLSLGWMAVSADAVLLHLVAGGPATTTLTLPGVATALTLPGLRAFISRLQGIAAHMDAQP</sequence>
<dbReference type="EMBL" id="JBHTJG010000010">
    <property type="protein sequence ID" value="MFD0948145.1"/>
    <property type="molecule type" value="Genomic_DNA"/>
</dbReference>
<organism evidence="1 2">
    <name type="scientific">Sphingomonas canadensis</name>
    <dbReference type="NCBI Taxonomy" id="1219257"/>
    <lineage>
        <taxon>Bacteria</taxon>
        <taxon>Pseudomonadati</taxon>
        <taxon>Pseudomonadota</taxon>
        <taxon>Alphaproteobacteria</taxon>
        <taxon>Sphingomonadales</taxon>
        <taxon>Sphingomonadaceae</taxon>
        <taxon>Sphingomonas</taxon>
    </lineage>
</organism>
<evidence type="ECO:0000313" key="2">
    <source>
        <dbReference type="Proteomes" id="UP001596977"/>
    </source>
</evidence>
<comment type="caution">
    <text evidence="1">The sequence shown here is derived from an EMBL/GenBank/DDBJ whole genome shotgun (WGS) entry which is preliminary data.</text>
</comment>
<keyword evidence="2" id="KW-1185">Reference proteome</keyword>
<dbReference type="RefSeq" id="WP_264945987.1">
    <property type="nucleotide sequence ID" value="NZ_JAPDRA010000010.1"/>
</dbReference>
<accession>A0ABW3HBT5</accession>
<gene>
    <name evidence="1" type="ORF">ACFQ1E_17515</name>
</gene>
<protein>
    <submittedName>
        <fullName evidence="1">Uncharacterized protein</fullName>
    </submittedName>
</protein>
<name>A0ABW3HBT5_9SPHN</name>
<reference evidence="2" key="1">
    <citation type="journal article" date="2019" name="Int. J. Syst. Evol. Microbiol.">
        <title>The Global Catalogue of Microorganisms (GCM) 10K type strain sequencing project: providing services to taxonomists for standard genome sequencing and annotation.</title>
        <authorList>
            <consortium name="The Broad Institute Genomics Platform"/>
            <consortium name="The Broad Institute Genome Sequencing Center for Infectious Disease"/>
            <person name="Wu L."/>
            <person name="Ma J."/>
        </authorList>
    </citation>
    <scope>NUCLEOTIDE SEQUENCE [LARGE SCALE GENOMIC DNA]</scope>
    <source>
        <strain evidence="2">CCUG 62982</strain>
    </source>
</reference>